<dbReference type="InParanoid" id="A0A419QF40"/>
<feature type="region of interest" description="Disordered" evidence="1">
    <location>
        <begin position="1"/>
        <end position="28"/>
    </location>
</feature>
<dbReference type="Proteomes" id="UP000286415">
    <property type="component" value="Unassembled WGS sequence"/>
</dbReference>
<dbReference type="OrthoDB" id="10493875at2759"/>
<dbReference type="EMBL" id="NIRI02000077">
    <property type="protein sequence ID" value="KAG5441238.1"/>
    <property type="molecule type" value="Genomic_DNA"/>
</dbReference>
<name>A0A419QF40_CLOSI</name>
<dbReference type="AlphaFoldDB" id="A0A419QF40"/>
<comment type="caution">
    <text evidence="2">The sequence shown here is derived from an EMBL/GenBank/DDBJ whole genome shotgun (WGS) entry which is preliminary data.</text>
</comment>
<feature type="compositionally biased region" description="Basic and acidic residues" evidence="1">
    <location>
        <begin position="1"/>
        <end position="14"/>
    </location>
</feature>
<evidence type="ECO:0000313" key="2">
    <source>
        <dbReference type="EMBL" id="KAG5441238.1"/>
    </source>
</evidence>
<evidence type="ECO:0000256" key="1">
    <source>
        <dbReference type="SAM" id="MobiDB-lite"/>
    </source>
</evidence>
<reference evidence="2 3" key="1">
    <citation type="journal article" date="2018" name="Biotechnol. Adv.">
        <title>Improved genomic resources and new bioinformatic workflow for the carcinogenic parasite Clonorchis sinensis: Biotechnological implications.</title>
        <authorList>
            <person name="Wang D."/>
            <person name="Korhonen P.K."/>
            <person name="Gasser R.B."/>
            <person name="Young N.D."/>
        </authorList>
    </citation>
    <scope>NUCLEOTIDE SEQUENCE [LARGE SCALE GENOMIC DNA]</scope>
    <source>
        <strain evidence="2">Cs-k2</strain>
    </source>
</reference>
<keyword evidence="3" id="KW-1185">Reference proteome</keyword>
<gene>
    <name evidence="2" type="ORF">CSKR_102452</name>
</gene>
<protein>
    <submittedName>
        <fullName evidence="2">Uncharacterized protein</fullName>
    </submittedName>
</protein>
<reference evidence="2 3" key="2">
    <citation type="journal article" date="2021" name="Genomics">
        <title>High-quality reference genome for Clonorchis sinensis.</title>
        <authorList>
            <person name="Young N.D."/>
            <person name="Stroehlein A.J."/>
            <person name="Kinkar L."/>
            <person name="Wang T."/>
            <person name="Sohn W.M."/>
            <person name="Chang B.C.H."/>
            <person name="Kaur P."/>
            <person name="Weisz D."/>
            <person name="Dudchenko O."/>
            <person name="Aiden E.L."/>
            <person name="Korhonen P.K."/>
            <person name="Gasser R.B."/>
        </authorList>
    </citation>
    <scope>NUCLEOTIDE SEQUENCE [LARGE SCALE GENOMIC DNA]</scope>
    <source>
        <strain evidence="2">Cs-k2</strain>
    </source>
</reference>
<proteinExistence type="predicted"/>
<sequence>MAQWLEREFTDRKVRQSNPTSASRFPLSRLRQPGSIPTLVPPSVGMAVRHQKGCYSWTIFKELISSAYPVAVPGFELRTSDMQVISLRKKGRDGSSGQSANLLTGRSVVRTRPLALDFPCLGLGNLAVSQPSCLHRVAWQFGTERVLQLNDRI</sequence>
<accession>A0A419QF40</accession>
<organism evidence="2 3">
    <name type="scientific">Clonorchis sinensis</name>
    <name type="common">Chinese liver fluke</name>
    <dbReference type="NCBI Taxonomy" id="79923"/>
    <lineage>
        <taxon>Eukaryota</taxon>
        <taxon>Metazoa</taxon>
        <taxon>Spiralia</taxon>
        <taxon>Lophotrochozoa</taxon>
        <taxon>Platyhelminthes</taxon>
        <taxon>Trematoda</taxon>
        <taxon>Digenea</taxon>
        <taxon>Opisthorchiida</taxon>
        <taxon>Opisthorchiata</taxon>
        <taxon>Opisthorchiidae</taxon>
        <taxon>Clonorchis</taxon>
    </lineage>
</organism>
<evidence type="ECO:0000313" key="3">
    <source>
        <dbReference type="Proteomes" id="UP000286415"/>
    </source>
</evidence>